<organism evidence="13 14">
    <name type="scientific">Haliangium ochraceum (strain DSM 14365 / JCM 11303 / SMP-2)</name>
    <dbReference type="NCBI Taxonomy" id="502025"/>
    <lineage>
        <taxon>Bacteria</taxon>
        <taxon>Pseudomonadati</taxon>
        <taxon>Myxococcota</taxon>
        <taxon>Polyangia</taxon>
        <taxon>Haliangiales</taxon>
        <taxon>Kofleriaceae</taxon>
        <taxon>Haliangium</taxon>
    </lineage>
</organism>
<dbReference type="KEGG" id="hoh:Hoch_0460"/>
<dbReference type="STRING" id="502025.Hoch_0460"/>
<dbReference type="GO" id="GO:0051536">
    <property type="term" value="F:iron-sulfur cluster binding"/>
    <property type="evidence" value="ECO:0007669"/>
    <property type="project" value="UniProtKB-KW"/>
</dbReference>
<keyword evidence="14" id="KW-1185">Reference proteome</keyword>
<dbReference type="InterPro" id="IPR017900">
    <property type="entry name" value="4Fe4S_Fe_S_CS"/>
</dbReference>
<evidence type="ECO:0000256" key="2">
    <source>
        <dbReference type="ARBA" id="ARBA00008000"/>
    </source>
</evidence>
<dbReference type="GO" id="GO:1903457">
    <property type="term" value="P:lactate catabolic process"/>
    <property type="evidence" value="ECO:0007669"/>
    <property type="project" value="TreeGrafter"/>
</dbReference>
<accession>D0LK67</accession>
<comment type="cofactor">
    <cofactor evidence="1">
        <name>FAD</name>
        <dbReference type="ChEBI" id="CHEBI:57692"/>
    </cofactor>
</comment>
<dbReference type="InterPro" id="IPR036318">
    <property type="entry name" value="FAD-bd_PCMH-like_sf"/>
</dbReference>
<evidence type="ECO:0000256" key="1">
    <source>
        <dbReference type="ARBA" id="ARBA00001974"/>
    </source>
</evidence>
<dbReference type="InterPro" id="IPR009051">
    <property type="entry name" value="Helical_ferredxn"/>
</dbReference>
<dbReference type="PANTHER" id="PTHR11748:SF111">
    <property type="entry name" value="D-LACTATE DEHYDROGENASE, MITOCHONDRIAL-RELATED"/>
    <property type="match status" value="1"/>
</dbReference>
<dbReference type="Gene3D" id="3.30.70.2740">
    <property type="match status" value="1"/>
</dbReference>
<dbReference type="EMBL" id="CP001804">
    <property type="protein sequence ID" value="ACY13101.1"/>
    <property type="molecule type" value="Genomic_DNA"/>
</dbReference>
<dbReference type="InterPro" id="IPR017896">
    <property type="entry name" value="4Fe4S_Fe-S-bd"/>
</dbReference>
<evidence type="ECO:0000256" key="10">
    <source>
        <dbReference type="ARBA" id="ARBA00038897"/>
    </source>
</evidence>
<dbReference type="GO" id="GO:0071949">
    <property type="term" value="F:FAD binding"/>
    <property type="evidence" value="ECO:0007669"/>
    <property type="project" value="InterPro"/>
</dbReference>
<proteinExistence type="inferred from homology"/>
<dbReference type="Gene3D" id="3.30.43.10">
    <property type="entry name" value="Uridine Diphospho-n-acetylenolpyruvylglucosamine Reductase, domain 2"/>
    <property type="match status" value="1"/>
</dbReference>
<protein>
    <recommendedName>
        <fullName evidence="10">D-lactate dehydrogenase (cytochrome)</fullName>
        <ecNumber evidence="10">1.1.2.4</ecNumber>
    </recommendedName>
</protein>
<evidence type="ECO:0000256" key="7">
    <source>
        <dbReference type="ARBA" id="ARBA00023002"/>
    </source>
</evidence>
<dbReference type="InterPro" id="IPR016169">
    <property type="entry name" value="FAD-bd_PCMH_sub2"/>
</dbReference>
<dbReference type="Pfam" id="PF01565">
    <property type="entry name" value="FAD_binding_4"/>
    <property type="match status" value="1"/>
</dbReference>
<evidence type="ECO:0000256" key="5">
    <source>
        <dbReference type="ARBA" id="ARBA00022827"/>
    </source>
</evidence>
<comment type="similarity">
    <text evidence="2">Belongs to the FAD-binding oxidoreductase/transferase type 4 family.</text>
</comment>
<dbReference type="InterPro" id="IPR016164">
    <property type="entry name" value="FAD-linked_Oxase-like_C"/>
</dbReference>
<evidence type="ECO:0000256" key="8">
    <source>
        <dbReference type="ARBA" id="ARBA00023004"/>
    </source>
</evidence>
<dbReference type="InterPro" id="IPR016166">
    <property type="entry name" value="FAD-bd_PCMH"/>
</dbReference>
<dbReference type="GO" id="GO:0046872">
    <property type="term" value="F:metal ion binding"/>
    <property type="evidence" value="ECO:0007669"/>
    <property type="project" value="UniProtKB-KW"/>
</dbReference>
<dbReference type="InterPro" id="IPR006094">
    <property type="entry name" value="Oxid_FAD_bind_N"/>
</dbReference>
<dbReference type="PROSITE" id="PS00198">
    <property type="entry name" value="4FE4S_FER_1"/>
    <property type="match status" value="1"/>
</dbReference>
<dbReference type="Gene3D" id="3.30.465.10">
    <property type="match status" value="1"/>
</dbReference>
<keyword evidence="5" id="KW-0274">FAD</keyword>
<sequence length="992" mass="106837">MPAHAPSDAALADALRRVMPAERVLTRRIDRVAYASDASFYRLVPRVVVQPSSVDEIHGVFAVSHAQRVPMVFRAGGTSLSGQSITDGILVELGRGWDALELLPEAVANASANASSDASSDASLGARVRVGPGVIGSHVNRALAPRGRRIGPDPASIDSCRVGGIIANNASGMCCGVVENAYHTLDSLVYLLPGGAVIDSAHPEADAHLREQAGEVAAGIAELRDRVRADAALCARIRDKYQRKNTTGYALNALLDHERPAEILARLMVGSEGTLGFVAEAVFRTLPAYRFRRTALLLFADLRHATEATRSLAASGVRAVELLDRVSLRAAQDFPGMPPEARGLPARGAALLVEYQCARAEQQDDMRRASERVLGELPLAAPARFTEEPAEQAALWRIRKGLFPLVGATKARGETVIIEDVAFPLERLADAVTDLRALFAAHGYDDAILFGHAKDGNCHFVLKQSFNRDDEVARYRAFIDELVELVTKRHDGALKAEHGTGRNMAPFVEAEWGREATAHMRALKALVDPDNLLNPGVVLTDNVNAHVEDLKRLPAIEDEAERCIECGFCEPVCPSRRLTLTPRQRIVVRRELARLEAEPGRSSEEQELRRDYAYAGLATCAGDGLCAGACPVAIDTGALVKRLRGQAQAPRVRGLGGWLSRHPRALERMMRVSLGLAHVASRVLGARALRGMSTVMARLSKRLLGLRLPQWSPSVPRVPRRLPRTALPPGSGDAAGAEAATLVYLPSCMTRIMGHAPGDSDRAQPSLMAVMSTLAERAGVTLWIPDDAPGSCCGLPFGSKGLGDAQRALLGELVARMWRWSDEGRRPVVVDASSCVHVIRHGSGLLDGASEDRLRRMRVLDSVELIASWLGGGRLRARALDQRVALHPSCATRKLGLADDLVQVSQRCAREVRVPEALECCAMAGDRGLLYPELLASATEREGAEVRAGGFDGHYSTNLTCEIGLSSAIGVPYRSFLYLVEAATRPVGEDGI</sequence>
<name>D0LK67_HALO1</name>
<dbReference type="eggNOG" id="COG0247">
    <property type="taxonomic scope" value="Bacteria"/>
</dbReference>
<evidence type="ECO:0000256" key="3">
    <source>
        <dbReference type="ARBA" id="ARBA00022630"/>
    </source>
</evidence>
<dbReference type="Pfam" id="PF13183">
    <property type="entry name" value="Fer4_8"/>
    <property type="match status" value="1"/>
</dbReference>
<dbReference type="SUPFAM" id="SSF46548">
    <property type="entry name" value="alpha-helical ferredoxin"/>
    <property type="match status" value="1"/>
</dbReference>
<keyword evidence="7 13" id="KW-0560">Oxidoreductase</keyword>
<dbReference type="InterPro" id="IPR016167">
    <property type="entry name" value="FAD-bd_PCMH_sub1"/>
</dbReference>
<dbReference type="Gene3D" id="1.10.45.10">
    <property type="entry name" value="Vanillyl-alcohol Oxidase, Chain A, domain 4"/>
    <property type="match status" value="1"/>
</dbReference>
<dbReference type="Proteomes" id="UP000001880">
    <property type="component" value="Chromosome"/>
</dbReference>
<dbReference type="Gene3D" id="1.10.1060.10">
    <property type="entry name" value="Alpha-helical ferredoxin"/>
    <property type="match status" value="1"/>
</dbReference>
<gene>
    <name evidence="13" type="ordered locus">Hoch_0460</name>
</gene>
<evidence type="ECO:0000313" key="14">
    <source>
        <dbReference type="Proteomes" id="UP000001880"/>
    </source>
</evidence>
<dbReference type="InterPro" id="IPR016171">
    <property type="entry name" value="Vanillyl_alc_oxidase_C-sub2"/>
</dbReference>
<evidence type="ECO:0000256" key="6">
    <source>
        <dbReference type="ARBA" id="ARBA00022946"/>
    </source>
</evidence>
<dbReference type="OrthoDB" id="9811557at2"/>
<evidence type="ECO:0000259" key="12">
    <source>
        <dbReference type="PROSITE" id="PS51387"/>
    </source>
</evidence>
<keyword evidence="8" id="KW-0408">Iron</keyword>
<dbReference type="PANTHER" id="PTHR11748">
    <property type="entry name" value="D-LACTATE DEHYDROGENASE"/>
    <property type="match status" value="1"/>
</dbReference>
<evidence type="ECO:0000256" key="4">
    <source>
        <dbReference type="ARBA" id="ARBA00022723"/>
    </source>
</evidence>
<feature type="domain" description="4Fe-4S ferredoxin-type" evidence="11">
    <location>
        <begin position="552"/>
        <end position="583"/>
    </location>
</feature>
<dbReference type="GO" id="GO:0008720">
    <property type="term" value="F:D-lactate dehydrogenase (NAD+) activity"/>
    <property type="evidence" value="ECO:0007669"/>
    <property type="project" value="TreeGrafter"/>
</dbReference>
<feature type="domain" description="FAD-binding PCMH-type" evidence="12">
    <location>
        <begin position="41"/>
        <end position="288"/>
    </location>
</feature>
<dbReference type="AlphaFoldDB" id="D0LK67"/>
<keyword evidence="6" id="KW-0809">Transit peptide</keyword>
<dbReference type="SUPFAM" id="SSF56176">
    <property type="entry name" value="FAD-binding/transporter-associated domain-like"/>
    <property type="match status" value="1"/>
</dbReference>
<dbReference type="RefSeq" id="WP_012825728.1">
    <property type="nucleotide sequence ID" value="NC_013440.1"/>
</dbReference>
<dbReference type="SUPFAM" id="SSF55103">
    <property type="entry name" value="FAD-linked oxidases, C-terminal domain"/>
    <property type="match status" value="1"/>
</dbReference>
<dbReference type="InterPro" id="IPR004113">
    <property type="entry name" value="FAD-bd_oxidored_4_C"/>
</dbReference>
<keyword evidence="3" id="KW-0285">Flavoprotein</keyword>
<keyword evidence="9" id="KW-0411">Iron-sulfur</keyword>
<dbReference type="PROSITE" id="PS51379">
    <property type="entry name" value="4FE4S_FER_2"/>
    <property type="match status" value="1"/>
</dbReference>
<keyword evidence="4" id="KW-0479">Metal-binding</keyword>
<evidence type="ECO:0000259" key="11">
    <source>
        <dbReference type="PROSITE" id="PS51379"/>
    </source>
</evidence>
<dbReference type="GO" id="GO:0004458">
    <property type="term" value="F:D-lactate dehydrogenase (cytochrome) activity"/>
    <property type="evidence" value="ECO:0007669"/>
    <property type="project" value="UniProtKB-EC"/>
</dbReference>
<evidence type="ECO:0000313" key="13">
    <source>
        <dbReference type="EMBL" id="ACY13101.1"/>
    </source>
</evidence>
<dbReference type="Pfam" id="PF02913">
    <property type="entry name" value="FAD-oxidase_C"/>
    <property type="match status" value="1"/>
</dbReference>
<dbReference type="HOGENOM" id="CLU_013688_0_0_7"/>
<evidence type="ECO:0000256" key="9">
    <source>
        <dbReference type="ARBA" id="ARBA00023014"/>
    </source>
</evidence>
<dbReference type="EC" id="1.1.2.4" evidence="10"/>
<reference evidence="13 14" key="1">
    <citation type="journal article" date="2010" name="Stand. Genomic Sci.">
        <title>Complete genome sequence of Haliangium ochraceum type strain (SMP-2).</title>
        <authorList>
            <consortium name="US DOE Joint Genome Institute (JGI-PGF)"/>
            <person name="Ivanova N."/>
            <person name="Daum C."/>
            <person name="Lang E."/>
            <person name="Abt B."/>
            <person name="Kopitz M."/>
            <person name="Saunders E."/>
            <person name="Lapidus A."/>
            <person name="Lucas S."/>
            <person name="Glavina Del Rio T."/>
            <person name="Nolan M."/>
            <person name="Tice H."/>
            <person name="Copeland A."/>
            <person name="Cheng J.F."/>
            <person name="Chen F."/>
            <person name="Bruce D."/>
            <person name="Goodwin L."/>
            <person name="Pitluck S."/>
            <person name="Mavromatis K."/>
            <person name="Pati A."/>
            <person name="Mikhailova N."/>
            <person name="Chen A."/>
            <person name="Palaniappan K."/>
            <person name="Land M."/>
            <person name="Hauser L."/>
            <person name="Chang Y.J."/>
            <person name="Jeffries C.D."/>
            <person name="Detter J.C."/>
            <person name="Brettin T."/>
            <person name="Rohde M."/>
            <person name="Goker M."/>
            <person name="Bristow J."/>
            <person name="Markowitz V."/>
            <person name="Eisen J.A."/>
            <person name="Hugenholtz P."/>
            <person name="Kyrpides N.C."/>
            <person name="Klenk H.P."/>
        </authorList>
    </citation>
    <scope>NUCLEOTIDE SEQUENCE [LARGE SCALE GENOMIC DNA]</scope>
    <source>
        <strain evidence="14">DSM 14365 / CIP 107738 / JCM 11303 / AJ 13395 / SMP-2</strain>
    </source>
</reference>
<dbReference type="eggNOG" id="COG0277">
    <property type="taxonomic scope" value="Bacteria"/>
</dbReference>
<dbReference type="PROSITE" id="PS51387">
    <property type="entry name" value="FAD_PCMH"/>
    <property type="match status" value="1"/>
</dbReference>